<sequence>MPSLSTNSIVIESFFIREFNLLRSLTILSLTLAATSLAGCGGSSDGKSTSGSPVSSGTIVARVSPSSPAQELVVYHDEAAGNDVTVAALRKVISQMPKSLSCDDLLKGGKLMGNTYPNGEALYLKVCNTVRRG</sequence>
<evidence type="ECO:0008006" key="3">
    <source>
        <dbReference type="Google" id="ProtNLM"/>
    </source>
</evidence>
<accession>A0A939T3B1</accession>
<dbReference type="Proteomes" id="UP000669179">
    <property type="component" value="Unassembled WGS sequence"/>
</dbReference>
<name>A0A939T3B1_9ACTN</name>
<keyword evidence="2" id="KW-1185">Reference proteome</keyword>
<evidence type="ECO:0000313" key="1">
    <source>
        <dbReference type="EMBL" id="MBO2446379.1"/>
    </source>
</evidence>
<proteinExistence type="predicted"/>
<reference evidence="1" key="1">
    <citation type="submission" date="2021-03" db="EMBL/GenBank/DDBJ databases">
        <authorList>
            <person name="Kanchanasin P."/>
            <person name="Saeng-In P."/>
            <person name="Phongsopitanun W."/>
            <person name="Yuki M."/>
            <person name="Kudo T."/>
            <person name="Ohkuma M."/>
            <person name="Tanasupawat S."/>
        </authorList>
    </citation>
    <scope>NUCLEOTIDE SEQUENCE</scope>
    <source>
        <strain evidence="1">GKU 128</strain>
    </source>
</reference>
<gene>
    <name evidence="1" type="ORF">J4573_04705</name>
</gene>
<dbReference type="AlphaFoldDB" id="A0A939T3B1"/>
<evidence type="ECO:0000313" key="2">
    <source>
        <dbReference type="Proteomes" id="UP000669179"/>
    </source>
</evidence>
<dbReference type="RefSeq" id="WP_208253991.1">
    <property type="nucleotide sequence ID" value="NZ_JAGEOJ010000002.1"/>
</dbReference>
<comment type="caution">
    <text evidence="1">The sequence shown here is derived from an EMBL/GenBank/DDBJ whole genome shotgun (WGS) entry which is preliminary data.</text>
</comment>
<organism evidence="1 2">
    <name type="scientific">Actinomadura barringtoniae</name>
    <dbReference type="NCBI Taxonomy" id="1427535"/>
    <lineage>
        <taxon>Bacteria</taxon>
        <taxon>Bacillati</taxon>
        <taxon>Actinomycetota</taxon>
        <taxon>Actinomycetes</taxon>
        <taxon>Streptosporangiales</taxon>
        <taxon>Thermomonosporaceae</taxon>
        <taxon>Actinomadura</taxon>
    </lineage>
</organism>
<protein>
    <recommendedName>
        <fullName evidence="3">Lipoprotein</fullName>
    </recommendedName>
</protein>
<dbReference type="EMBL" id="JAGEOJ010000002">
    <property type="protein sequence ID" value="MBO2446379.1"/>
    <property type="molecule type" value="Genomic_DNA"/>
</dbReference>